<evidence type="ECO:0000256" key="1">
    <source>
        <dbReference type="ARBA" id="ARBA00023015"/>
    </source>
</evidence>
<keyword evidence="3" id="KW-0804">Transcription</keyword>
<keyword evidence="2" id="KW-0238">DNA-binding</keyword>
<dbReference type="PANTHER" id="PTHR43537:SF6">
    <property type="entry name" value="HTH-TYPE TRANSCRIPTIONAL REPRESSOR RSPR"/>
    <property type="match status" value="1"/>
</dbReference>
<protein>
    <submittedName>
        <fullName evidence="5">GntR family transcriptional regulator</fullName>
    </submittedName>
</protein>
<dbReference type="SUPFAM" id="SSF46785">
    <property type="entry name" value="Winged helix' DNA-binding domain"/>
    <property type="match status" value="1"/>
</dbReference>
<accession>A0A936Z8B3</accession>
<name>A0A936Z8B3_9HYPH</name>
<dbReference type="Pfam" id="PF07729">
    <property type="entry name" value="FCD"/>
    <property type="match status" value="1"/>
</dbReference>
<dbReference type="InterPro" id="IPR036390">
    <property type="entry name" value="WH_DNA-bd_sf"/>
</dbReference>
<organism evidence="5 6">
    <name type="scientific">Microvirga aerilata</name>
    <dbReference type="NCBI Taxonomy" id="670292"/>
    <lineage>
        <taxon>Bacteria</taxon>
        <taxon>Pseudomonadati</taxon>
        <taxon>Pseudomonadota</taxon>
        <taxon>Alphaproteobacteria</taxon>
        <taxon>Hyphomicrobiales</taxon>
        <taxon>Methylobacteriaceae</taxon>
        <taxon>Microvirga</taxon>
    </lineage>
</organism>
<comment type="caution">
    <text evidence="5">The sequence shown here is derived from an EMBL/GenBank/DDBJ whole genome shotgun (WGS) entry which is preliminary data.</text>
</comment>
<evidence type="ECO:0000256" key="2">
    <source>
        <dbReference type="ARBA" id="ARBA00023125"/>
    </source>
</evidence>
<dbReference type="PROSITE" id="PS50949">
    <property type="entry name" value="HTH_GNTR"/>
    <property type="match status" value="1"/>
</dbReference>
<dbReference type="GO" id="GO:0003700">
    <property type="term" value="F:DNA-binding transcription factor activity"/>
    <property type="evidence" value="ECO:0007669"/>
    <property type="project" value="InterPro"/>
</dbReference>
<dbReference type="SMART" id="SM00895">
    <property type="entry name" value="FCD"/>
    <property type="match status" value="1"/>
</dbReference>
<dbReference type="PRINTS" id="PR00035">
    <property type="entry name" value="HTHGNTR"/>
</dbReference>
<evidence type="ECO:0000256" key="3">
    <source>
        <dbReference type="ARBA" id="ARBA00023163"/>
    </source>
</evidence>
<dbReference type="InterPro" id="IPR000524">
    <property type="entry name" value="Tscrpt_reg_HTH_GntR"/>
</dbReference>
<reference evidence="5" key="1">
    <citation type="submission" date="2021-01" db="EMBL/GenBank/DDBJ databases">
        <title>Microvirga sp.</title>
        <authorList>
            <person name="Kim M.K."/>
        </authorList>
    </citation>
    <scope>NUCLEOTIDE SEQUENCE</scope>
    <source>
        <strain evidence="5">5420S-16</strain>
    </source>
</reference>
<dbReference type="SMART" id="SM00345">
    <property type="entry name" value="HTH_GNTR"/>
    <property type="match status" value="1"/>
</dbReference>
<dbReference type="Gene3D" id="1.10.10.10">
    <property type="entry name" value="Winged helix-like DNA-binding domain superfamily/Winged helix DNA-binding domain"/>
    <property type="match status" value="1"/>
</dbReference>
<dbReference type="EMBL" id="JAEQMY010000001">
    <property type="protein sequence ID" value="MBL0402625.1"/>
    <property type="molecule type" value="Genomic_DNA"/>
</dbReference>
<dbReference type="GO" id="GO:0003677">
    <property type="term" value="F:DNA binding"/>
    <property type="evidence" value="ECO:0007669"/>
    <property type="project" value="UniProtKB-KW"/>
</dbReference>
<evidence type="ECO:0000259" key="4">
    <source>
        <dbReference type="PROSITE" id="PS50949"/>
    </source>
</evidence>
<keyword evidence="6" id="KW-1185">Reference proteome</keyword>
<dbReference type="AlphaFoldDB" id="A0A936Z8B3"/>
<feature type="domain" description="HTH gntR-type" evidence="4">
    <location>
        <begin position="22"/>
        <end position="89"/>
    </location>
</feature>
<dbReference type="Pfam" id="PF00392">
    <property type="entry name" value="GntR"/>
    <property type="match status" value="1"/>
</dbReference>
<sequence>MTLNSEKSLSDLLHPGLLTGEGPLVVQVHRVLRELIIEMILLPWQTLSEKDVASRLEVSKTPVREAIIRLAEEGLVNVVPKSRTYVAPINLDRFLEGCFVRLQLESGAARRAAAERSLEDVCHLKACLARQEEAVAAEDYTAFRHLDEQFHALVVGAAKLPGVIQVIDAAKVETDRIRSLKQRLSIRSTDRVLAQHRAITAAIADKEPSMAEQAMQDHLGSIEGKVWELGENPEFWALFEAINRERPRYRLSAF</sequence>
<dbReference type="SUPFAM" id="SSF48008">
    <property type="entry name" value="GntR ligand-binding domain-like"/>
    <property type="match status" value="1"/>
</dbReference>
<evidence type="ECO:0000313" key="6">
    <source>
        <dbReference type="Proteomes" id="UP000605848"/>
    </source>
</evidence>
<proteinExistence type="predicted"/>
<dbReference type="InterPro" id="IPR036388">
    <property type="entry name" value="WH-like_DNA-bd_sf"/>
</dbReference>
<evidence type="ECO:0000313" key="5">
    <source>
        <dbReference type="EMBL" id="MBL0402625.1"/>
    </source>
</evidence>
<gene>
    <name evidence="5" type="ORF">JKG68_01435</name>
</gene>
<dbReference type="Gene3D" id="1.20.120.530">
    <property type="entry name" value="GntR ligand-binding domain-like"/>
    <property type="match status" value="1"/>
</dbReference>
<dbReference type="Proteomes" id="UP000605848">
    <property type="component" value="Unassembled WGS sequence"/>
</dbReference>
<dbReference type="PANTHER" id="PTHR43537">
    <property type="entry name" value="TRANSCRIPTIONAL REGULATOR, GNTR FAMILY"/>
    <property type="match status" value="1"/>
</dbReference>
<dbReference type="InterPro" id="IPR011711">
    <property type="entry name" value="GntR_C"/>
</dbReference>
<dbReference type="InterPro" id="IPR008920">
    <property type="entry name" value="TF_FadR/GntR_C"/>
</dbReference>
<dbReference type="CDD" id="cd07377">
    <property type="entry name" value="WHTH_GntR"/>
    <property type="match status" value="1"/>
</dbReference>
<keyword evidence="1" id="KW-0805">Transcription regulation</keyword>